<dbReference type="NCBIfam" id="NF006623">
    <property type="entry name" value="PRK09191.1"/>
    <property type="match status" value="1"/>
</dbReference>
<evidence type="ECO:0000313" key="4">
    <source>
        <dbReference type="EMBL" id="QJQ31205.1"/>
    </source>
</evidence>
<dbReference type="SMART" id="SM00448">
    <property type="entry name" value="REC"/>
    <property type="match status" value="1"/>
</dbReference>
<dbReference type="PIRSF" id="PIRSF036400">
    <property type="entry name" value="RR_Ctr_UCP036400"/>
    <property type="match status" value="1"/>
</dbReference>
<evidence type="ECO:0000313" key="5">
    <source>
        <dbReference type="Proteomes" id="UP000503018"/>
    </source>
</evidence>
<dbReference type="InterPro" id="IPR050595">
    <property type="entry name" value="Bact_response_regulator"/>
</dbReference>
<dbReference type="Pfam" id="PF22233">
    <property type="entry name" value="PhyR_sigma-like"/>
    <property type="match status" value="1"/>
</dbReference>
<proteinExistence type="predicted"/>
<dbReference type="GO" id="GO:0000160">
    <property type="term" value="P:phosphorelay signal transduction system"/>
    <property type="evidence" value="ECO:0007669"/>
    <property type="project" value="InterPro"/>
</dbReference>
<organism evidence="4 5">
    <name type="scientific">Sphingomonas lacunae</name>
    <dbReference type="NCBI Taxonomy" id="2698828"/>
    <lineage>
        <taxon>Bacteria</taxon>
        <taxon>Pseudomonadati</taxon>
        <taxon>Pseudomonadota</taxon>
        <taxon>Alphaproteobacteria</taxon>
        <taxon>Sphingomonadales</taxon>
        <taxon>Sphingomonadaceae</taxon>
        <taxon>Sphingomonas</taxon>
    </lineage>
</organism>
<dbReference type="SUPFAM" id="SSF52172">
    <property type="entry name" value="CheY-like"/>
    <property type="match status" value="1"/>
</dbReference>
<dbReference type="Pfam" id="PF22029">
    <property type="entry name" value="PhyR_sigma2"/>
    <property type="match status" value="1"/>
</dbReference>
<evidence type="ECO:0000256" key="1">
    <source>
        <dbReference type="ARBA" id="ARBA00022553"/>
    </source>
</evidence>
<dbReference type="KEGG" id="slan:GV829_01055"/>
<dbReference type="InterPro" id="IPR014605">
    <property type="entry name" value="Sig_resp-reg_PhyR"/>
</dbReference>
<dbReference type="InterPro" id="IPR013324">
    <property type="entry name" value="RNA_pol_sigma_r3/r4-like"/>
</dbReference>
<dbReference type="EMBL" id="CP053015">
    <property type="protein sequence ID" value="QJQ31205.1"/>
    <property type="molecule type" value="Genomic_DNA"/>
</dbReference>
<dbReference type="SUPFAM" id="SSF88659">
    <property type="entry name" value="Sigma3 and sigma4 domains of RNA polymerase sigma factors"/>
    <property type="match status" value="1"/>
</dbReference>
<dbReference type="InterPro" id="IPR011006">
    <property type="entry name" value="CheY-like_superfamily"/>
</dbReference>
<dbReference type="AlphaFoldDB" id="A0A6M4AQA1"/>
<dbReference type="PANTHER" id="PTHR44591">
    <property type="entry name" value="STRESS RESPONSE REGULATOR PROTEIN 1"/>
    <property type="match status" value="1"/>
</dbReference>
<evidence type="ECO:0000256" key="2">
    <source>
        <dbReference type="PROSITE-ProRule" id="PRU00169"/>
    </source>
</evidence>
<dbReference type="InterPro" id="IPR053866">
    <property type="entry name" value="PhyR_sigma2"/>
</dbReference>
<dbReference type="PANTHER" id="PTHR44591:SF20">
    <property type="entry name" value="PROTEIN PILH"/>
    <property type="match status" value="1"/>
</dbReference>
<dbReference type="InterPro" id="IPR053867">
    <property type="entry name" value="PhyR_sigma4"/>
</dbReference>
<feature type="modified residue" description="4-aspartylphosphate" evidence="2">
    <location>
        <position position="194"/>
    </location>
</feature>
<keyword evidence="1 2" id="KW-0597">Phosphoprotein</keyword>
<accession>A0A6M4AQA1</accession>
<dbReference type="Gene3D" id="3.40.50.2300">
    <property type="match status" value="1"/>
</dbReference>
<sequence length="267" mass="28858">MSLGQKLAPHLSLLRRYARALTGSQASGDAYVRATLQLIIETPDSFPAGDVRMGLYRIFQQIWSASHDREPAGDAYGAELSDAAEVARARLAAVTPLSRQALLLSALEGFSNADIASLIDVDVREVDQLLADALVEIDRQTRSRVLIIEDEPIIAMDIESITRDMGHDVAGIAVTRNEAVALAQSKRPGLVLADIQLADDSSGIDAVADILADMEVPVIFITAFPERLLTGQRTEPTFLITKPFQEHTLKAAIAQALFFDRATVPAA</sequence>
<dbReference type="Proteomes" id="UP000503018">
    <property type="component" value="Chromosome"/>
</dbReference>
<name>A0A6M4AQA1_9SPHN</name>
<dbReference type="Pfam" id="PF00072">
    <property type="entry name" value="Response_reg"/>
    <property type="match status" value="1"/>
</dbReference>
<dbReference type="Gene3D" id="1.20.140.160">
    <property type="match status" value="1"/>
</dbReference>
<dbReference type="CDD" id="cd17540">
    <property type="entry name" value="REC_PhyR"/>
    <property type="match status" value="1"/>
</dbReference>
<gene>
    <name evidence="4" type="ORF">GV829_01055</name>
</gene>
<dbReference type="PROSITE" id="PS50110">
    <property type="entry name" value="RESPONSE_REGULATORY"/>
    <property type="match status" value="1"/>
</dbReference>
<keyword evidence="5" id="KW-1185">Reference proteome</keyword>
<reference evidence="4 5" key="1">
    <citation type="submission" date="2020-01" db="EMBL/GenBank/DDBJ databases">
        <title>Sphingomonas sp. strain CSW-10.</title>
        <authorList>
            <person name="Chen W.-M."/>
        </authorList>
    </citation>
    <scope>NUCLEOTIDE SEQUENCE [LARGE SCALE GENOMIC DNA]</scope>
    <source>
        <strain evidence="4 5">CSW-10</strain>
    </source>
</reference>
<dbReference type="RefSeq" id="WP_169943421.1">
    <property type="nucleotide sequence ID" value="NZ_CP053015.1"/>
</dbReference>
<protein>
    <submittedName>
        <fullName evidence="4">Response regulator</fullName>
    </submittedName>
</protein>
<dbReference type="InterPro" id="IPR001789">
    <property type="entry name" value="Sig_transdc_resp-reg_receiver"/>
</dbReference>
<evidence type="ECO:0000259" key="3">
    <source>
        <dbReference type="PROSITE" id="PS50110"/>
    </source>
</evidence>
<feature type="domain" description="Response regulatory" evidence="3">
    <location>
        <begin position="144"/>
        <end position="257"/>
    </location>
</feature>